<keyword evidence="3" id="KW-0238">DNA-binding</keyword>
<organism evidence="6 7">
    <name type="scientific">Psychrobacillus soli</name>
    <dbReference type="NCBI Taxonomy" id="1543965"/>
    <lineage>
        <taxon>Bacteria</taxon>
        <taxon>Bacillati</taxon>
        <taxon>Bacillota</taxon>
        <taxon>Bacilli</taxon>
        <taxon>Bacillales</taxon>
        <taxon>Bacillaceae</taxon>
        <taxon>Psychrobacillus</taxon>
    </lineage>
</organism>
<dbReference type="OrthoDB" id="9803735at2"/>
<dbReference type="SUPFAM" id="SSF53850">
    <property type="entry name" value="Periplasmic binding protein-like II"/>
    <property type="match status" value="1"/>
</dbReference>
<gene>
    <name evidence="6" type="ORF">FG383_12370</name>
</gene>
<dbReference type="CDD" id="cd08434">
    <property type="entry name" value="PBP2_GltC_like"/>
    <property type="match status" value="1"/>
</dbReference>
<accession>A0A544T793</accession>
<sequence>MEWQRLEYFQTLAKVQHMTRAAELLSISQPALSRSIASLEEEIGVPLFDRQGRSIILNRYGMMFLERVNRIMNEMNDGLNDIQQLIAPEHGEISLGFLHTLGISTVPNIIRAFHDQYPHITFQFKQNHTHTLLQELKSGELDLCLVASIAYEKPIIWTELWRDELFVIVPINHPLAHRQSISLTEIGQESFISMKKGYALRKTTDSIFSESNLLPNIAFEGDEVATVAGFVSAGLGFSILPDGEEINPNKIAKLRMEDRTCERIIGIARVENRYLSPAAVNFQQFILDYFLEKKM</sequence>
<dbReference type="Gene3D" id="1.10.10.10">
    <property type="entry name" value="Winged helix-like DNA-binding domain superfamily/Winged helix DNA-binding domain"/>
    <property type="match status" value="1"/>
</dbReference>
<dbReference type="EMBL" id="VDGG01000024">
    <property type="protein sequence ID" value="TQR13321.1"/>
    <property type="molecule type" value="Genomic_DNA"/>
</dbReference>
<dbReference type="InterPro" id="IPR000847">
    <property type="entry name" value="LysR_HTH_N"/>
</dbReference>
<dbReference type="PANTHER" id="PTHR30419">
    <property type="entry name" value="HTH-TYPE TRANSCRIPTIONAL REGULATOR YBHD"/>
    <property type="match status" value="1"/>
</dbReference>
<dbReference type="Pfam" id="PF03466">
    <property type="entry name" value="LysR_substrate"/>
    <property type="match status" value="1"/>
</dbReference>
<dbReference type="GO" id="GO:0005829">
    <property type="term" value="C:cytosol"/>
    <property type="evidence" value="ECO:0007669"/>
    <property type="project" value="TreeGrafter"/>
</dbReference>
<dbReference type="RefSeq" id="WP_142607703.1">
    <property type="nucleotide sequence ID" value="NZ_VDGG01000024.1"/>
</dbReference>
<dbReference type="Pfam" id="PF00126">
    <property type="entry name" value="HTH_1"/>
    <property type="match status" value="1"/>
</dbReference>
<dbReference type="Gene3D" id="3.40.190.290">
    <property type="match status" value="1"/>
</dbReference>
<keyword evidence="2" id="KW-0805">Transcription regulation</keyword>
<evidence type="ECO:0000313" key="7">
    <source>
        <dbReference type="Proteomes" id="UP000318937"/>
    </source>
</evidence>
<dbReference type="InterPro" id="IPR050950">
    <property type="entry name" value="HTH-type_LysR_regulators"/>
</dbReference>
<dbReference type="SUPFAM" id="SSF46785">
    <property type="entry name" value="Winged helix' DNA-binding domain"/>
    <property type="match status" value="1"/>
</dbReference>
<dbReference type="PANTHER" id="PTHR30419:SF28">
    <property type="entry name" value="HTH-TYPE TRANSCRIPTIONAL REGULATOR BSDA"/>
    <property type="match status" value="1"/>
</dbReference>
<dbReference type="PROSITE" id="PS50931">
    <property type="entry name" value="HTH_LYSR"/>
    <property type="match status" value="1"/>
</dbReference>
<protein>
    <submittedName>
        <fullName evidence="6">LysR family transcriptional regulator</fullName>
    </submittedName>
</protein>
<comment type="caution">
    <text evidence="6">The sequence shown here is derived from an EMBL/GenBank/DDBJ whole genome shotgun (WGS) entry which is preliminary data.</text>
</comment>
<name>A0A544T793_9BACI</name>
<dbReference type="PRINTS" id="PR00039">
    <property type="entry name" value="HTHLYSR"/>
</dbReference>
<reference evidence="6 7" key="1">
    <citation type="submission" date="2019-05" db="EMBL/GenBank/DDBJ databases">
        <title>Psychrobacillus vulpis sp. nov., a new species isolated from feces of a red fox that inhabits in The Tablas de Daimiel Natural Park, Albacete, Spain.</title>
        <authorList>
            <person name="Rodriguez M."/>
            <person name="Reina J.C."/>
            <person name="Bejar V."/>
            <person name="Llamas I."/>
        </authorList>
    </citation>
    <scope>NUCLEOTIDE SEQUENCE [LARGE SCALE GENOMIC DNA]</scope>
    <source>
        <strain evidence="6 7">NHI-2</strain>
    </source>
</reference>
<dbReference type="Proteomes" id="UP000318937">
    <property type="component" value="Unassembled WGS sequence"/>
</dbReference>
<dbReference type="InterPro" id="IPR036390">
    <property type="entry name" value="WH_DNA-bd_sf"/>
</dbReference>
<evidence type="ECO:0000256" key="2">
    <source>
        <dbReference type="ARBA" id="ARBA00023015"/>
    </source>
</evidence>
<dbReference type="GO" id="GO:0003677">
    <property type="term" value="F:DNA binding"/>
    <property type="evidence" value="ECO:0007669"/>
    <property type="project" value="UniProtKB-KW"/>
</dbReference>
<evidence type="ECO:0000256" key="4">
    <source>
        <dbReference type="ARBA" id="ARBA00023163"/>
    </source>
</evidence>
<evidence type="ECO:0000313" key="6">
    <source>
        <dbReference type="EMBL" id="TQR13321.1"/>
    </source>
</evidence>
<proteinExistence type="inferred from homology"/>
<evidence type="ECO:0000259" key="5">
    <source>
        <dbReference type="PROSITE" id="PS50931"/>
    </source>
</evidence>
<feature type="domain" description="HTH lysR-type" evidence="5">
    <location>
        <begin position="1"/>
        <end position="58"/>
    </location>
</feature>
<evidence type="ECO:0000256" key="1">
    <source>
        <dbReference type="ARBA" id="ARBA00009437"/>
    </source>
</evidence>
<dbReference type="GO" id="GO:0003700">
    <property type="term" value="F:DNA-binding transcription factor activity"/>
    <property type="evidence" value="ECO:0007669"/>
    <property type="project" value="InterPro"/>
</dbReference>
<dbReference type="AlphaFoldDB" id="A0A544T793"/>
<keyword evidence="7" id="KW-1185">Reference proteome</keyword>
<comment type="similarity">
    <text evidence="1">Belongs to the LysR transcriptional regulatory family.</text>
</comment>
<dbReference type="InterPro" id="IPR036388">
    <property type="entry name" value="WH-like_DNA-bd_sf"/>
</dbReference>
<keyword evidence="4" id="KW-0804">Transcription</keyword>
<dbReference type="FunFam" id="1.10.10.10:FF:000001">
    <property type="entry name" value="LysR family transcriptional regulator"/>
    <property type="match status" value="1"/>
</dbReference>
<dbReference type="InterPro" id="IPR005119">
    <property type="entry name" value="LysR_subst-bd"/>
</dbReference>
<evidence type="ECO:0000256" key="3">
    <source>
        <dbReference type="ARBA" id="ARBA00023125"/>
    </source>
</evidence>